<evidence type="ECO:0000259" key="7">
    <source>
        <dbReference type="Pfam" id="PF00924"/>
    </source>
</evidence>
<dbReference type="PANTHER" id="PTHR30221">
    <property type="entry name" value="SMALL-CONDUCTANCE MECHANOSENSITIVE CHANNEL"/>
    <property type="match status" value="1"/>
</dbReference>
<keyword evidence="3 6" id="KW-1133">Transmembrane helix</keyword>
<dbReference type="Pfam" id="PF00924">
    <property type="entry name" value="MS_channel_2nd"/>
    <property type="match status" value="1"/>
</dbReference>
<organism evidence="8 10">
    <name type="scientific">Sunxiuqinia elliptica</name>
    <dbReference type="NCBI Taxonomy" id="655355"/>
    <lineage>
        <taxon>Bacteria</taxon>
        <taxon>Pseudomonadati</taxon>
        <taxon>Bacteroidota</taxon>
        <taxon>Bacteroidia</taxon>
        <taxon>Marinilabiliales</taxon>
        <taxon>Prolixibacteraceae</taxon>
        <taxon>Sunxiuqinia</taxon>
    </lineage>
</organism>
<evidence type="ECO:0000256" key="6">
    <source>
        <dbReference type="SAM" id="Phobius"/>
    </source>
</evidence>
<evidence type="ECO:0000256" key="5">
    <source>
        <dbReference type="SAM" id="MobiDB-lite"/>
    </source>
</evidence>
<dbReference type="GO" id="GO:0016020">
    <property type="term" value="C:membrane"/>
    <property type="evidence" value="ECO:0007669"/>
    <property type="project" value="UniProtKB-SubCell"/>
</dbReference>
<accession>A0A1I2KBW4</accession>
<protein>
    <submittedName>
        <fullName evidence="8 9">Mechanosensitive ion channel</fullName>
    </submittedName>
</protein>
<dbReference type="RefSeq" id="WP_093921027.1">
    <property type="nucleotide sequence ID" value="NZ_FONW01000011.1"/>
</dbReference>
<keyword evidence="10" id="KW-1185">Reference proteome</keyword>
<evidence type="ECO:0000313" key="10">
    <source>
        <dbReference type="Proteomes" id="UP000198964"/>
    </source>
</evidence>
<dbReference type="STRING" id="655355.SAMN05216283_11114"/>
<gene>
    <name evidence="9" type="ORF">DET52_112124</name>
    <name evidence="8" type="ORF">SAMN05216283_11114</name>
</gene>
<dbReference type="Gene3D" id="2.30.30.60">
    <property type="match status" value="1"/>
</dbReference>
<dbReference type="InterPro" id="IPR045275">
    <property type="entry name" value="MscS_archaea/bacteria_type"/>
</dbReference>
<feature type="transmembrane region" description="Helical" evidence="6">
    <location>
        <begin position="6"/>
        <end position="25"/>
    </location>
</feature>
<dbReference type="InterPro" id="IPR010920">
    <property type="entry name" value="LSM_dom_sf"/>
</dbReference>
<dbReference type="Proteomes" id="UP000294848">
    <property type="component" value="Unassembled WGS sequence"/>
</dbReference>
<feature type="region of interest" description="Disordered" evidence="5">
    <location>
        <begin position="164"/>
        <end position="186"/>
    </location>
</feature>
<name>A0A1I2KBW4_9BACT</name>
<dbReference type="PANTHER" id="PTHR30221:SF8">
    <property type="entry name" value="SMALL-CONDUCTANCE MECHANOSENSITIVE CHANNEL"/>
    <property type="match status" value="1"/>
</dbReference>
<dbReference type="OrthoDB" id="5705501at2"/>
<evidence type="ECO:0000313" key="11">
    <source>
        <dbReference type="Proteomes" id="UP000294848"/>
    </source>
</evidence>
<sequence>METYRLQIVETIVVLILIIAIRFLIRHSINKTLKKFHFSLQRRRLTTKIMNLFIIIMGIVALTAIWSIEKQKLMIFISSVLTILGIAFVAQWSILANITSGLILFFNHPMKIGDHIKVLEKDFIIEGKINDITFFFVHLLTSEGEQITIPNSIVLQKNIAVSHPEKIPDKKTKPGTSKTKKPSEVQ</sequence>
<dbReference type="Gene3D" id="1.10.287.1260">
    <property type="match status" value="1"/>
</dbReference>
<dbReference type="AlphaFoldDB" id="A0A1I2KBW4"/>
<dbReference type="InterPro" id="IPR006685">
    <property type="entry name" value="MscS_channel_2nd"/>
</dbReference>
<evidence type="ECO:0000256" key="3">
    <source>
        <dbReference type="ARBA" id="ARBA00022989"/>
    </source>
</evidence>
<evidence type="ECO:0000256" key="1">
    <source>
        <dbReference type="ARBA" id="ARBA00004370"/>
    </source>
</evidence>
<keyword evidence="4 6" id="KW-0472">Membrane</keyword>
<comment type="subcellular location">
    <subcellularLocation>
        <location evidence="1">Membrane</location>
    </subcellularLocation>
</comment>
<dbReference type="GO" id="GO:0008381">
    <property type="term" value="F:mechanosensitive monoatomic ion channel activity"/>
    <property type="evidence" value="ECO:0007669"/>
    <property type="project" value="InterPro"/>
</dbReference>
<evidence type="ECO:0000256" key="2">
    <source>
        <dbReference type="ARBA" id="ARBA00022692"/>
    </source>
</evidence>
<dbReference type="Proteomes" id="UP000198964">
    <property type="component" value="Unassembled WGS sequence"/>
</dbReference>
<proteinExistence type="predicted"/>
<evidence type="ECO:0000313" key="8">
    <source>
        <dbReference type="EMBL" id="SFF62426.1"/>
    </source>
</evidence>
<dbReference type="InterPro" id="IPR023408">
    <property type="entry name" value="MscS_beta-dom_sf"/>
</dbReference>
<evidence type="ECO:0000256" key="4">
    <source>
        <dbReference type="ARBA" id="ARBA00023136"/>
    </source>
</evidence>
<reference evidence="8 10" key="1">
    <citation type="submission" date="2016-10" db="EMBL/GenBank/DDBJ databases">
        <authorList>
            <person name="de Groot N.N."/>
        </authorList>
    </citation>
    <scope>NUCLEOTIDE SEQUENCE [LARGE SCALE GENOMIC DNA]</scope>
    <source>
        <strain evidence="8 10">CGMCC 1.9156</strain>
    </source>
</reference>
<dbReference type="EMBL" id="SNWI01000012">
    <property type="protein sequence ID" value="TDN96297.1"/>
    <property type="molecule type" value="Genomic_DNA"/>
</dbReference>
<feature type="domain" description="Mechanosensitive ion channel MscS" evidence="7">
    <location>
        <begin position="94"/>
        <end position="159"/>
    </location>
</feature>
<feature type="transmembrane region" description="Helical" evidence="6">
    <location>
        <begin position="74"/>
        <end position="107"/>
    </location>
</feature>
<keyword evidence="2 6" id="KW-0812">Transmembrane</keyword>
<dbReference type="SUPFAM" id="SSF50182">
    <property type="entry name" value="Sm-like ribonucleoproteins"/>
    <property type="match status" value="1"/>
</dbReference>
<feature type="transmembrane region" description="Helical" evidence="6">
    <location>
        <begin position="45"/>
        <end position="68"/>
    </location>
</feature>
<reference evidence="9 11" key="2">
    <citation type="submission" date="2019-03" db="EMBL/GenBank/DDBJ databases">
        <title>Freshwater and sediment microbial communities from various areas in North America, analyzing microbe dynamics in response to fracking.</title>
        <authorList>
            <person name="Lamendella R."/>
        </authorList>
    </citation>
    <scope>NUCLEOTIDE SEQUENCE [LARGE SCALE GENOMIC DNA]</scope>
    <source>
        <strain evidence="9 11">114D</strain>
    </source>
</reference>
<dbReference type="EMBL" id="FONW01000011">
    <property type="protein sequence ID" value="SFF62426.1"/>
    <property type="molecule type" value="Genomic_DNA"/>
</dbReference>
<evidence type="ECO:0000313" key="9">
    <source>
        <dbReference type="EMBL" id="TDN96297.1"/>
    </source>
</evidence>